<evidence type="ECO:0000313" key="1">
    <source>
        <dbReference type="EMBL" id="BCR36871.1"/>
    </source>
</evidence>
<accession>A0A7U9XV42</accession>
<sequence length="41" mass="4890">MILYIYNDREIDDEKVNYIPFIKRAGDGVSLVKIYNEKHSE</sequence>
<name>A0A7U9XV42_9MOLU</name>
<dbReference type="AlphaFoldDB" id="A0A7U9XV42"/>
<dbReference type="EMBL" id="AP024412">
    <property type="protein sequence ID" value="BCR36871.1"/>
    <property type="molecule type" value="Genomic_DNA"/>
</dbReference>
<organism evidence="1 2">
    <name type="scientific">Mariniplasma anaerobium</name>
    <dbReference type="NCBI Taxonomy" id="2735436"/>
    <lineage>
        <taxon>Bacteria</taxon>
        <taxon>Bacillati</taxon>
        <taxon>Mycoplasmatota</taxon>
        <taxon>Mollicutes</taxon>
        <taxon>Acholeplasmatales</taxon>
        <taxon>Acholeplasmataceae</taxon>
        <taxon>Mariniplasma</taxon>
    </lineage>
</organism>
<protein>
    <submittedName>
        <fullName evidence="1">Uncharacterized protein</fullName>
    </submittedName>
</protein>
<evidence type="ECO:0000313" key="2">
    <source>
        <dbReference type="Proteomes" id="UP000620133"/>
    </source>
</evidence>
<dbReference type="Proteomes" id="UP000620133">
    <property type="component" value="Chromosome"/>
</dbReference>
<proteinExistence type="predicted"/>
<gene>
    <name evidence="1" type="ORF">MPAN_017640</name>
</gene>
<reference evidence="1" key="1">
    <citation type="submission" date="2021-01" db="EMBL/GenBank/DDBJ databases">
        <title>Draft genome sequence of Acholeplasmataceae bacterium strain Mahy22.</title>
        <authorList>
            <person name="Watanabe M."/>
            <person name="Kojima H."/>
            <person name="Fukui M."/>
        </authorList>
    </citation>
    <scope>NUCLEOTIDE SEQUENCE</scope>
    <source>
        <strain evidence="1">Mahy22</strain>
    </source>
</reference>
<keyword evidence="2" id="KW-1185">Reference proteome</keyword>
<dbReference type="KEGG" id="manr:MPAN_017640"/>